<dbReference type="Proteomes" id="UP000799779">
    <property type="component" value="Unassembled WGS sequence"/>
</dbReference>
<reference evidence="2" key="1">
    <citation type="journal article" date="2020" name="Stud. Mycol.">
        <title>101 Dothideomycetes genomes: a test case for predicting lifestyles and emergence of pathogens.</title>
        <authorList>
            <person name="Haridas S."/>
            <person name="Albert R."/>
            <person name="Binder M."/>
            <person name="Bloem J."/>
            <person name="Labutti K."/>
            <person name="Salamov A."/>
            <person name="Andreopoulos B."/>
            <person name="Baker S."/>
            <person name="Barry K."/>
            <person name="Bills G."/>
            <person name="Bluhm B."/>
            <person name="Cannon C."/>
            <person name="Castanera R."/>
            <person name="Culley D."/>
            <person name="Daum C."/>
            <person name="Ezra D."/>
            <person name="Gonzalez J."/>
            <person name="Henrissat B."/>
            <person name="Kuo A."/>
            <person name="Liang C."/>
            <person name="Lipzen A."/>
            <person name="Lutzoni F."/>
            <person name="Magnuson J."/>
            <person name="Mondo S."/>
            <person name="Nolan M."/>
            <person name="Ohm R."/>
            <person name="Pangilinan J."/>
            <person name="Park H.-J."/>
            <person name="Ramirez L."/>
            <person name="Alfaro M."/>
            <person name="Sun H."/>
            <person name="Tritt A."/>
            <person name="Yoshinaga Y."/>
            <person name="Zwiers L.-H."/>
            <person name="Turgeon B."/>
            <person name="Goodwin S."/>
            <person name="Spatafora J."/>
            <person name="Crous P."/>
            <person name="Grigoriev I."/>
        </authorList>
    </citation>
    <scope>NUCLEOTIDE SEQUENCE</scope>
    <source>
        <strain evidence="2">CBS 123094</strain>
    </source>
</reference>
<name>A0A6A5W697_9PLEO</name>
<protein>
    <submittedName>
        <fullName evidence="2">Uncharacterized protein</fullName>
    </submittedName>
</protein>
<feature type="region of interest" description="Disordered" evidence="1">
    <location>
        <begin position="30"/>
        <end position="49"/>
    </location>
</feature>
<sequence length="247" mass="27127">MDFYNNELEFSMSLSDTPLQPVADWLADDGGDQGSGFQQPLPEIPEPPHPAWQADIGFNAGPWNPGPMEPLHLNDPELQPWGHGQGWLPATPPVANPPPVGNPPPPPPPLNNPIPGLHNYLHHLYLHLLPPPLNNPPLAATKSALEGVEQNVTEFVGARPHCFSRTNLPTREQIRGGVGVPQALQHRGPWGKGRPSSKESFEERCLQMRELGWVWCGEIRSCRHGAISGKPRARKLAKRQEDAARGV</sequence>
<accession>A0A6A5W697</accession>
<dbReference type="AlphaFoldDB" id="A0A6A5W697"/>
<evidence type="ECO:0000256" key="1">
    <source>
        <dbReference type="SAM" id="MobiDB-lite"/>
    </source>
</evidence>
<gene>
    <name evidence="2" type="ORF">P154DRAFT_566052</name>
</gene>
<dbReference type="EMBL" id="ML977625">
    <property type="protein sequence ID" value="KAF1996454.1"/>
    <property type="molecule type" value="Genomic_DNA"/>
</dbReference>
<evidence type="ECO:0000313" key="3">
    <source>
        <dbReference type="Proteomes" id="UP000799779"/>
    </source>
</evidence>
<evidence type="ECO:0000313" key="2">
    <source>
        <dbReference type="EMBL" id="KAF1996454.1"/>
    </source>
</evidence>
<proteinExistence type="predicted"/>
<organism evidence="2 3">
    <name type="scientific">Amniculicola lignicola CBS 123094</name>
    <dbReference type="NCBI Taxonomy" id="1392246"/>
    <lineage>
        <taxon>Eukaryota</taxon>
        <taxon>Fungi</taxon>
        <taxon>Dikarya</taxon>
        <taxon>Ascomycota</taxon>
        <taxon>Pezizomycotina</taxon>
        <taxon>Dothideomycetes</taxon>
        <taxon>Pleosporomycetidae</taxon>
        <taxon>Pleosporales</taxon>
        <taxon>Amniculicolaceae</taxon>
        <taxon>Amniculicola</taxon>
    </lineage>
</organism>
<keyword evidence="3" id="KW-1185">Reference proteome</keyword>